<sequence>MTSIHSPRKSNNGSRMLVDLPQAGVSQESNLAAVGPAARDSAPRDSANQDGFGGSSASPRTRYWRSLSEMQDSQDFQQFIDREFPIAASEYPEGVSRRRWMQLMGASLAVAGVGGCRYSEESIAPFVIRPEGRLPGESYSRATNFELAGRVYNLLISCVDGRPLKIEPNTEHPSGTGTDVFSQASILGLYDPDRARGDESFLVRKGPKRRENATWEDFQPYGQGVIRAAAANNNGAGLAVLMPPTSSPSLVRMLSALKKKCPSATLVRYDGVHGTAMRDATKTVFGKPAKQVLDLSDAKVILTLQADILGNDPSMISNARTFAKNRDPIEGEMSRLYVVEGGYTSTGVMADSRLALRPSQMPAFLSELGRRVEKLAAGESHTHAEETKAYDELTHPERLERFLDVLSHDIAEAGDGAVVVVGEHLGAEAIAAGIALNKKLGSLGKIQKFAAEVDGELADTTSLGDLVDKINEGGIESLLILGGNPVATAPGDVDLLTAIGKVENTIYLGEYDDETGVACAWSLPLAHPLESWGDVVNNEGFYGVCQPQILPLLGGRAAIEVLASMLGEKEIEGSEIVRRTADGISGSALSSRQWRGLLHDGFANELTLSEELSANVQDKPLTDAAPVAISVDELDNDDFEVLFVPADGIYDGRFANNGWLQELPQALTKLTWDNAALISPSTAKKLGVHHGLMIALNQGDGMIEMPVYELPGCAPGVVTVAIGYGRKRAGMVGGFTEEDVDAVGTDVSPLRTSDQMLTSYKVAARPRFNEYELATTQDHWAIDERGREETERRSFSLIREGTVQLLDKVPEFAEVRGPHVPKVGKEGSGSMWQEPIQKIEMEKPFLPQWGMAIDLSKCIGCNACVVACQSENNVPIVGKEQVSNSREMHWLRVDRYFQGDEENADVVQQPVACMHCETAPCEQVCPVAATVHTDEGLNAMAYNRCIGTRYCANNCPFKVRRFNYFNYNKEVGVGYGIDAYPSSIESANRQLQALVLNPEVTVRGRGVMEKCTYCVQRIEGAKINARKDGGRPVADGEIVTACQSACPTRAIEFGNVGDPDSKVSKKHADVRSYGMLGQLNIKPRTEYLARVRNPHVRLMTRNQLVDLAEMQSPHHGHSDHEDHAEGDHHDSDHAADAKHDDHHDEAHGHDDEK</sequence>
<comment type="caution">
    <text evidence="3">The sequence shown here is derived from an EMBL/GenBank/DDBJ whole genome shotgun (WGS) entry which is preliminary data.</text>
</comment>
<protein>
    <recommendedName>
        <fullName evidence="2">4Fe-4S ferredoxin-type domain-containing protein</fullName>
    </recommendedName>
</protein>
<dbReference type="Gene3D" id="2.40.40.20">
    <property type="match status" value="1"/>
</dbReference>
<feature type="compositionally biased region" description="Basic and acidic residues" evidence="1">
    <location>
        <begin position="1116"/>
        <end position="1153"/>
    </location>
</feature>
<proteinExistence type="predicted"/>
<dbReference type="RefSeq" id="WP_345689138.1">
    <property type="nucleotide sequence ID" value="NZ_BAABRO010000029.1"/>
</dbReference>
<dbReference type="InterPro" id="IPR009010">
    <property type="entry name" value="Asp_de-COase-like_dom_sf"/>
</dbReference>
<feature type="region of interest" description="Disordered" evidence="1">
    <location>
        <begin position="1111"/>
        <end position="1153"/>
    </location>
</feature>
<dbReference type="EMBL" id="BAABRO010000029">
    <property type="protein sequence ID" value="GAA5510868.1"/>
    <property type="molecule type" value="Genomic_DNA"/>
</dbReference>
<dbReference type="CDD" id="cd10551">
    <property type="entry name" value="PsrB"/>
    <property type="match status" value="1"/>
</dbReference>
<feature type="domain" description="4Fe-4S ferredoxin-type" evidence="2">
    <location>
        <begin position="849"/>
        <end position="879"/>
    </location>
</feature>
<dbReference type="Gene3D" id="3.30.70.20">
    <property type="match status" value="2"/>
</dbReference>
<dbReference type="SUPFAM" id="SSF54862">
    <property type="entry name" value="4Fe-4S ferredoxins"/>
    <property type="match status" value="1"/>
</dbReference>
<name>A0ABP9W0I4_9BACT</name>
<dbReference type="SUPFAM" id="SSF50692">
    <property type="entry name" value="ADC-like"/>
    <property type="match status" value="1"/>
</dbReference>
<reference evidence="3 4" key="1">
    <citation type="submission" date="2024-02" db="EMBL/GenBank/DDBJ databases">
        <title>Rhodopirellula caenicola NBRC 110016.</title>
        <authorList>
            <person name="Ichikawa N."/>
            <person name="Katano-Makiyama Y."/>
            <person name="Hidaka K."/>
        </authorList>
    </citation>
    <scope>NUCLEOTIDE SEQUENCE [LARGE SCALE GENOMIC DNA]</scope>
    <source>
        <strain evidence="3 4">NBRC 110016</strain>
    </source>
</reference>
<dbReference type="CDD" id="cd02784">
    <property type="entry name" value="MopB_CT_PHLH"/>
    <property type="match status" value="1"/>
</dbReference>
<organism evidence="3 4">
    <name type="scientific">Novipirellula caenicola</name>
    <dbReference type="NCBI Taxonomy" id="1536901"/>
    <lineage>
        <taxon>Bacteria</taxon>
        <taxon>Pseudomonadati</taxon>
        <taxon>Planctomycetota</taxon>
        <taxon>Planctomycetia</taxon>
        <taxon>Pirellulales</taxon>
        <taxon>Pirellulaceae</taxon>
        <taxon>Novipirellula</taxon>
    </lineage>
</organism>
<gene>
    <name evidence="3" type="ORF">Rcae01_06378</name>
</gene>
<keyword evidence="4" id="KW-1185">Reference proteome</keyword>
<evidence type="ECO:0000313" key="4">
    <source>
        <dbReference type="Proteomes" id="UP001416858"/>
    </source>
</evidence>
<feature type="region of interest" description="Disordered" evidence="1">
    <location>
        <begin position="1"/>
        <end position="60"/>
    </location>
</feature>
<dbReference type="InterPro" id="IPR030948">
    <property type="entry name" value="TAT_var_transloc_signal_dom"/>
</dbReference>
<evidence type="ECO:0000256" key="1">
    <source>
        <dbReference type="SAM" id="MobiDB-lite"/>
    </source>
</evidence>
<evidence type="ECO:0000259" key="2">
    <source>
        <dbReference type="PROSITE" id="PS51379"/>
    </source>
</evidence>
<feature type="domain" description="4Fe-4S ferredoxin-type" evidence="2">
    <location>
        <begin position="904"/>
        <end position="935"/>
    </location>
</feature>
<dbReference type="Pfam" id="PF12838">
    <property type="entry name" value="Fer4_7"/>
    <property type="match status" value="1"/>
</dbReference>
<accession>A0ABP9W0I4</accession>
<dbReference type="NCBIfam" id="TIGR04519">
    <property type="entry name" value="MoCo_extend_TAT"/>
    <property type="match status" value="1"/>
</dbReference>
<dbReference type="Proteomes" id="UP001416858">
    <property type="component" value="Unassembled WGS sequence"/>
</dbReference>
<evidence type="ECO:0000313" key="3">
    <source>
        <dbReference type="EMBL" id="GAA5510868.1"/>
    </source>
</evidence>
<dbReference type="PANTHER" id="PTHR42783:SF3">
    <property type="entry name" value="GLUTAMATE SYNTHASE [NADPH] SMALL CHAIN-RELATED"/>
    <property type="match status" value="1"/>
</dbReference>
<dbReference type="SUPFAM" id="SSF53706">
    <property type="entry name" value="Formate dehydrogenase/DMSO reductase, domains 1-3"/>
    <property type="match status" value="1"/>
</dbReference>
<dbReference type="PROSITE" id="PS51379">
    <property type="entry name" value="4FE4S_FER_2"/>
    <property type="match status" value="2"/>
</dbReference>
<dbReference type="PANTHER" id="PTHR42783">
    <property type="entry name" value="GLUTAMATE SYNTHASE [NADPH] SMALL CHAIN"/>
    <property type="match status" value="1"/>
</dbReference>
<feature type="compositionally biased region" description="Polar residues" evidence="1">
    <location>
        <begin position="1"/>
        <end position="14"/>
    </location>
</feature>
<dbReference type="InterPro" id="IPR017896">
    <property type="entry name" value="4Fe4S_Fe-S-bd"/>
</dbReference>